<dbReference type="OrthoDB" id="7849865at2"/>
<dbReference type="Pfam" id="PF13411">
    <property type="entry name" value="MerR_1"/>
    <property type="match status" value="1"/>
</dbReference>
<name>A0A2U2NAX4_9BIFI</name>
<dbReference type="GO" id="GO:0003677">
    <property type="term" value="F:DNA binding"/>
    <property type="evidence" value="ECO:0007669"/>
    <property type="project" value="UniProtKB-KW"/>
</dbReference>
<dbReference type="InterPro" id="IPR000551">
    <property type="entry name" value="MerR-type_HTH_dom"/>
</dbReference>
<dbReference type="CDD" id="cd01107">
    <property type="entry name" value="HTH_BmrR"/>
    <property type="match status" value="1"/>
</dbReference>
<dbReference type="Proteomes" id="UP000245876">
    <property type="component" value="Unassembled WGS sequence"/>
</dbReference>
<dbReference type="InterPro" id="IPR009061">
    <property type="entry name" value="DNA-bd_dom_put_sf"/>
</dbReference>
<dbReference type="PANTHER" id="PTHR30204:SF97">
    <property type="entry name" value="MERR FAMILY REGULATORY PROTEIN"/>
    <property type="match status" value="1"/>
</dbReference>
<feature type="domain" description="HTH merR-type" evidence="3">
    <location>
        <begin position="7"/>
        <end position="77"/>
    </location>
</feature>
<accession>A0A2U2NAX4</accession>
<evidence type="ECO:0000313" key="4">
    <source>
        <dbReference type="EMBL" id="PWG66305.1"/>
    </source>
</evidence>
<dbReference type="PROSITE" id="PS50937">
    <property type="entry name" value="HTH_MERR_2"/>
    <property type="match status" value="1"/>
</dbReference>
<organism evidence="4 5">
    <name type="scientific">Bifidobacterium callitrichidarum</name>
    <dbReference type="NCBI Taxonomy" id="2052941"/>
    <lineage>
        <taxon>Bacteria</taxon>
        <taxon>Bacillati</taxon>
        <taxon>Actinomycetota</taxon>
        <taxon>Actinomycetes</taxon>
        <taxon>Bifidobacteriales</taxon>
        <taxon>Bifidobacteriaceae</taxon>
        <taxon>Bifidobacterium</taxon>
    </lineage>
</organism>
<evidence type="ECO:0000259" key="3">
    <source>
        <dbReference type="PROSITE" id="PS50937"/>
    </source>
</evidence>
<dbReference type="SMART" id="SM00422">
    <property type="entry name" value="HTH_MERR"/>
    <property type="match status" value="1"/>
</dbReference>
<proteinExistence type="predicted"/>
<dbReference type="EMBL" id="QFFM01000006">
    <property type="protein sequence ID" value="PWG66305.1"/>
    <property type="molecule type" value="Genomic_DNA"/>
</dbReference>
<evidence type="ECO:0000256" key="1">
    <source>
        <dbReference type="ARBA" id="ARBA00023125"/>
    </source>
</evidence>
<keyword evidence="1" id="KW-0238">DNA-binding</keyword>
<gene>
    <name evidence="4" type="ORF">DF196_03750</name>
</gene>
<dbReference type="Gene3D" id="1.10.1660.10">
    <property type="match status" value="1"/>
</dbReference>
<dbReference type="AlphaFoldDB" id="A0A2U2NAX4"/>
<dbReference type="SUPFAM" id="SSF46955">
    <property type="entry name" value="Putative DNA-binding domain"/>
    <property type="match status" value="1"/>
</dbReference>
<dbReference type="InterPro" id="IPR047057">
    <property type="entry name" value="MerR_fam"/>
</dbReference>
<comment type="caution">
    <text evidence="4">The sequence shown here is derived from an EMBL/GenBank/DDBJ whole genome shotgun (WGS) entry which is preliminary data.</text>
</comment>
<dbReference type="PANTHER" id="PTHR30204">
    <property type="entry name" value="REDOX-CYCLING DRUG-SENSING TRANSCRIPTIONAL ACTIVATOR SOXR"/>
    <property type="match status" value="1"/>
</dbReference>
<sequence>MRDDDELLTIGEVAKLDGTSAKALRYYDAHGILTPYETDPRTGYRYYSPDQMLEMDVIRLCLDAGVPLESIETFRNEDGSLDWRALMETGRDRVAREAARLRTLETSLNDFLGEVTRKARTPEDGVVSSDLPPTWMVGKPWPYYGGPFMLKPYLRAMTALRAAVREAGLPRLLRRGIIVDCRAGKAYAYQQFEADDTGRPTAGHSPNAPVTGTADAPGTTDFGLDSSLTVFHPTGGPAEGQVIERESLSACFDEALAMVTRNDPAEWPHATVCEIWGSHTAEGSMRVRYTRHRCDAGVVGRPGVG</sequence>
<evidence type="ECO:0000256" key="2">
    <source>
        <dbReference type="SAM" id="MobiDB-lite"/>
    </source>
</evidence>
<dbReference type="RefSeq" id="WP_109056558.1">
    <property type="nucleotide sequence ID" value="NZ_QFFM01000006.1"/>
</dbReference>
<reference evidence="4 5" key="1">
    <citation type="journal article" date="2018" name="Int. J. Syst. Evol. Microbiol.">
        <title>Bifidobacterium callitrichidarum sp. nov. from the faeces of the emperor tamarin (Saguinus imperator).</title>
        <authorList>
            <person name="Modesto M."/>
            <person name="Michelini S."/>
            <person name="Sansosti M.C."/>
            <person name="De Filippo C."/>
            <person name="Cavalieri D."/>
            <person name="Qvirist L."/>
            <person name="Andlid T."/>
            <person name="Spiezio C."/>
            <person name="Sandri C."/>
            <person name="Pascarelli S."/>
            <person name="Sgorbati B."/>
            <person name="Mattarelli P."/>
        </authorList>
    </citation>
    <scope>NUCLEOTIDE SEQUENCE [LARGE SCALE GENOMIC DNA]</scope>
    <source>
        <strain evidence="4 5">TRI 5</strain>
    </source>
</reference>
<feature type="region of interest" description="Disordered" evidence="2">
    <location>
        <begin position="196"/>
        <end position="217"/>
    </location>
</feature>
<protein>
    <submittedName>
        <fullName evidence="4">Multidrug transporter</fullName>
    </submittedName>
</protein>
<evidence type="ECO:0000313" key="5">
    <source>
        <dbReference type="Proteomes" id="UP000245876"/>
    </source>
</evidence>
<keyword evidence="5" id="KW-1185">Reference proteome</keyword>
<dbReference type="GO" id="GO:0003700">
    <property type="term" value="F:DNA-binding transcription factor activity"/>
    <property type="evidence" value="ECO:0007669"/>
    <property type="project" value="InterPro"/>
</dbReference>